<name>B8BHY1_ORYSI</name>
<reference evidence="2 3" key="1">
    <citation type="journal article" date="2005" name="PLoS Biol.">
        <title>The genomes of Oryza sativa: a history of duplications.</title>
        <authorList>
            <person name="Yu J."/>
            <person name="Wang J."/>
            <person name="Lin W."/>
            <person name="Li S."/>
            <person name="Li H."/>
            <person name="Zhou J."/>
            <person name="Ni P."/>
            <person name="Dong W."/>
            <person name="Hu S."/>
            <person name="Zeng C."/>
            <person name="Zhang J."/>
            <person name="Zhang Y."/>
            <person name="Li R."/>
            <person name="Xu Z."/>
            <person name="Li S."/>
            <person name="Li X."/>
            <person name="Zheng H."/>
            <person name="Cong L."/>
            <person name="Lin L."/>
            <person name="Yin J."/>
            <person name="Geng J."/>
            <person name="Li G."/>
            <person name="Shi J."/>
            <person name="Liu J."/>
            <person name="Lv H."/>
            <person name="Li J."/>
            <person name="Wang J."/>
            <person name="Deng Y."/>
            <person name="Ran L."/>
            <person name="Shi X."/>
            <person name="Wang X."/>
            <person name="Wu Q."/>
            <person name="Li C."/>
            <person name="Ren X."/>
            <person name="Wang J."/>
            <person name="Wang X."/>
            <person name="Li D."/>
            <person name="Liu D."/>
            <person name="Zhang X."/>
            <person name="Ji Z."/>
            <person name="Zhao W."/>
            <person name="Sun Y."/>
            <person name="Zhang Z."/>
            <person name="Bao J."/>
            <person name="Han Y."/>
            <person name="Dong L."/>
            <person name="Ji J."/>
            <person name="Chen P."/>
            <person name="Wu S."/>
            <person name="Liu J."/>
            <person name="Xiao Y."/>
            <person name="Bu D."/>
            <person name="Tan J."/>
            <person name="Yang L."/>
            <person name="Ye C."/>
            <person name="Zhang J."/>
            <person name="Xu J."/>
            <person name="Zhou Y."/>
            <person name="Yu Y."/>
            <person name="Zhang B."/>
            <person name="Zhuang S."/>
            <person name="Wei H."/>
            <person name="Liu B."/>
            <person name="Lei M."/>
            <person name="Yu H."/>
            <person name="Li Y."/>
            <person name="Xu H."/>
            <person name="Wei S."/>
            <person name="He X."/>
            <person name="Fang L."/>
            <person name="Zhang Z."/>
            <person name="Zhang Y."/>
            <person name="Huang X."/>
            <person name="Su Z."/>
            <person name="Tong W."/>
            <person name="Li J."/>
            <person name="Tong Z."/>
            <person name="Li S."/>
            <person name="Ye J."/>
            <person name="Wang L."/>
            <person name="Fang L."/>
            <person name="Lei T."/>
            <person name="Chen C."/>
            <person name="Chen H."/>
            <person name="Xu Z."/>
            <person name="Li H."/>
            <person name="Huang H."/>
            <person name="Zhang F."/>
            <person name="Xu H."/>
            <person name="Li N."/>
            <person name="Zhao C."/>
            <person name="Li S."/>
            <person name="Dong L."/>
            <person name="Huang Y."/>
            <person name="Li L."/>
            <person name="Xi Y."/>
            <person name="Qi Q."/>
            <person name="Li W."/>
            <person name="Zhang B."/>
            <person name="Hu W."/>
            <person name="Zhang Y."/>
            <person name="Tian X."/>
            <person name="Jiao Y."/>
            <person name="Liang X."/>
            <person name="Jin J."/>
            <person name="Gao L."/>
            <person name="Zheng W."/>
            <person name="Hao B."/>
            <person name="Liu S."/>
            <person name="Wang W."/>
            <person name="Yuan L."/>
            <person name="Cao M."/>
            <person name="McDermott J."/>
            <person name="Samudrala R."/>
            <person name="Wang J."/>
            <person name="Wong G.K."/>
            <person name="Yang H."/>
        </authorList>
    </citation>
    <scope>NUCLEOTIDE SEQUENCE [LARGE SCALE GENOMIC DNA]</scope>
    <source>
        <strain evidence="3">cv. 93-11</strain>
    </source>
</reference>
<evidence type="ECO:0000313" key="2">
    <source>
        <dbReference type="EMBL" id="EEC67334.1"/>
    </source>
</evidence>
<evidence type="ECO:0000313" key="3">
    <source>
        <dbReference type="Proteomes" id="UP000007015"/>
    </source>
</evidence>
<feature type="compositionally biased region" description="Basic and acidic residues" evidence="1">
    <location>
        <begin position="53"/>
        <end position="64"/>
    </location>
</feature>
<dbReference type="Gramene" id="BGIOSGA033304-TA">
    <property type="protein sequence ID" value="BGIOSGA033304-PA"/>
    <property type="gene ID" value="BGIOSGA033304"/>
</dbReference>
<dbReference type="STRING" id="39946.B8BHY1"/>
<proteinExistence type="predicted"/>
<dbReference type="HOGENOM" id="CLU_2709159_0_0_1"/>
<sequence>MGELACGIDTIKVESVWHRVPTNLASSQIPPSPLVLADGGGAASYRLPASQEARSEDPLGDKARSLAMGVGGG</sequence>
<evidence type="ECO:0000256" key="1">
    <source>
        <dbReference type="SAM" id="MobiDB-lite"/>
    </source>
</evidence>
<feature type="region of interest" description="Disordered" evidence="1">
    <location>
        <begin position="50"/>
        <end position="73"/>
    </location>
</feature>
<organism evidence="2 3">
    <name type="scientific">Oryza sativa subsp. indica</name>
    <name type="common">Rice</name>
    <dbReference type="NCBI Taxonomy" id="39946"/>
    <lineage>
        <taxon>Eukaryota</taxon>
        <taxon>Viridiplantae</taxon>
        <taxon>Streptophyta</taxon>
        <taxon>Embryophyta</taxon>
        <taxon>Tracheophyta</taxon>
        <taxon>Spermatophyta</taxon>
        <taxon>Magnoliopsida</taxon>
        <taxon>Liliopsida</taxon>
        <taxon>Poales</taxon>
        <taxon>Poaceae</taxon>
        <taxon>BOP clade</taxon>
        <taxon>Oryzoideae</taxon>
        <taxon>Oryzeae</taxon>
        <taxon>Oryzinae</taxon>
        <taxon>Oryza</taxon>
        <taxon>Oryza sativa</taxon>
    </lineage>
</organism>
<keyword evidence="3" id="KW-1185">Reference proteome</keyword>
<dbReference type="AlphaFoldDB" id="B8BHY1"/>
<accession>B8BHY1</accession>
<gene>
    <name evidence="2" type="ORF">OsI_34373</name>
</gene>
<dbReference type="Proteomes" id="UP000007015">
    <property type="component" value="Chromosome 10"/>
</dbReference>
<protein>
    <submittedName>
        <fullName evidence="2">Uncharacterized protein</fullName>
    </submittedName>
</protein>
<dbReference type="EMBL" id="CM000135">
    <property type="protein sequence ID" value="EEC67334.1"/>
    <property type="molecule type" value="Genomic_DNA"/>
</dbReference>